<evidence type="ECO:0000256" key="1">
    <source>
        <dbReference type="SAM" id="Coils"/>
    </source>
</evidence>
<name>A0A6I9VI91_BACDO</name>
<keyword evidence="1" id="KW-0175">Coiled coil</keyword>
<dbReference type="GeneID" id="105231685"/>
<evidence type="ECO:0000256" key="2">
    <source>
        <dbReference type="SAM" id="MobiDB-lite"/>
    </source>
</evidence>
<feature type="region of interest" description="Disordered" evidence="2">
    <location>
        <begin position="533"/>
        <end position="578"/>
    </location>
</feature>
<feature type="compositionally biased region" description="Low complexity" evidence="2">
    <location>
        <begin position="796"/>
        <end position="809"/>
    </location>
</feature>
<feature type="compositionally biased region" description="Low complexity" evidence="2">
    <location>
        <begin position="561"/>
        <end position="578"/>
    </location>
</feature>
<keyword evidence="3" id="KW-1185">Reference proteome</keyword>
<evidence type="ECO:0000313" key="3">
    <source>
        <dbReference type="Proteomes" id="UP001652620"/>
    </source>
</evidence>
<dbReference type="AlphaFoldDB" id="A0A6I9VI91"/>
<dbReference type="PANTHER" id="PTHR39063:SF1">
    <property type="entry name" value="OFD1 CENTRIOLE AND CENTRIOLAR SATELLITE PROTEIN"/>
    <property type="match status" value="1"/>
</dbReference>
<reference evidence="4" key="2">
    <citation type="submission" date="2025-08" db="UniProtKB">
        <authorList>
            <consortium name="RefSeq"/>
        </authorList>
    </citation>
    <scope>IDENTIFICATION</scope>
    <source>
        <tissue evidence="4">Adult</tissue>
    </source>
</reference>
<proteinExistence type="predicted"/>
<dbReference type="PANTHER" id="PTHR39063">
    <property type="entry name" value="ORAL-FACIAL-DIGITAL SYNDROME 1 PROTEIN HOMOLOG"/>
    <property type="match status" value="1"/>
</dbReference>
<feature type="compositionally biased region" description="Polar residues" evidence="2">
    <location>
        <begin position="535"/>
        <end position="560"/>
    </location>
</feature>
<dbReference type="RefSeq" id="XP_011211408.4">
    <property type="nucleotide sequence ID" value="XM_011213106.4"/>
</dbReference>
<dbReference type="KEGG" id="bdr:105231685"/>
<reference evidence="3" key="1">
    <citation type="submission" date="2025-05" db="UniProtKB">
        <authorList>
            <consortium name="RefSeq"/>
        </authorList>
    </citation>
    <scope>NUCLEOTIDE SEQUENCE [LARGE SCALE GENOMIC DNA]</scope>
</reference>
<sequence>MQLLWSNMYPQSELDNYKLQVDLLQEKLKQSEENRQQLQKELQQILQRRSEHDKSVRTKIRQKYQSFLDEQERRNERNKMLMQMIERIDQQTTALSARSERLKMMKLQYERYFAKLMQTQPLRCTTNAVPTASLAAEAPPITAMTASTQIPVLLPAMSAQPPTTAPPIGSLSGLKSEVTTTTPVSANPTLQPGVTHMEARTEAQPAALTPQMWTFAMATPTPAGLLLSRAPTASMTASTLQTTATPFEFLQYPFGYGPIIQQHTLQQQAPYANVIPTDPSMAFANRKDVPKASNADLTEKKYSVPNEYELTDDMVSTTEAATSTEFPSIVDKSVGEVSNKQTETMPYSMDRMVDTGEMEGSTYSPATSQGEPTHLTSTQTFEKLSRNESDNGTPMKAFVDNPTPVFKEPNSAINEVNTSMSAVKLENDIMDQKMSYTEPTDNSQDQKIGARSSYNFKDDHNSTTSVDTLKKGNTIKLSTAEEHRRKIAEIEQRYGTLDAEENNDYANRNMNSESNETGFAFKRFSEIVNPKMESSAEQLQPTNENLENQSWQSHTGSVENASMAPTSSMPSTSKPLSSSKIDNIENAIYGELVNPQLPETEVTPTRTAAQGFFTELLEQQKTPLENNQLQEPTAQEQEDPTNLPGNTESLNYDSTIENSGTDELKPENAINETTDPQNQATYGTYNTETYHPTNTFNAENAYGTEAEATNNYAEYPAEQKIEASSTDTTGQLQQEQQPVYSQQDYENYDATQYGNYDPNAYPGYIYDEATGQYVVDPQYTASDASNAEALYTAQDYTQPQDQQQQNPVQGDNYTREDSNNSTAAPAATEQTLDAAPTPIEPYPPVAAVEPSVAAAVPNTPNVVKPTSILSTAEKHAMQSDAQKKKKRVIFVDSSETDDSSSAKAPAAGAAIAGNESDFDFSSGAEASVG</sequence>
<feature type="region of interest" description="Disordered" evidence="2">
    <location>
        <begin position="796"/>
        <end position="828"/>
    </location>
</feature>
<feature type="region of interest" description="Disordered" evidence="2">
    <location>
        <begin position="875"/>
        <end position="929"/>
    </location>
</feature>
<gene>
    <name evidence="4" type="primary">LOC105231685</name>
</gene>
<feature type="compositionally biased region" description="Polar residues" evidence="2">
    <location>
        <begin position="643"/>
        <end position="661"/>
    </location>
</feature>
<feature type="region of interest" description="Disordered" evidence="2">
    <location>
        <begin position="628"/>
        <end position="688"/>
    </location>
</feature>
<dbReference type="InParanoid" id="A0A6I9VI91"/>
<dbReference type="OrthoDB" id="8015657at2759"/>
<feature type="coiled-coil region" evidence="1">
    <location>
        <begin position="14"/>
        <end position="55"/>
    </location>
</feature>
<protein>
    <submittedName>
        <fullName evidence="4">Uncharacterized protein LOC105231685</fullName>
    </submittedName>
</protein>
<dbReference type="InterPro" id="IPR055289">
    <property type="entry name" value="OFD1"/>
</dbReference>
<dbReference type="Proteomes" id="UP001652620">
    <property type="component" value="Chromosome 2"/>
</dbReference>
<accession>A0A6I9VI91</accession>
<feature type="compositionally biased region" description="Polar residues" evidence="2">
    <location>
        <begin position="819"/>
        <end position="828"/>
    </location>
</feature>
<feature type="compositionally biased region" description="Low complexity" evidence="2">
    <location>
        <begin position="899"/>
        <end position="912"/>
    </location>
</feature>
<feature type="compositionally biased region" description="Polar residues" evidence="2">
    <location>
        <begin position="670"/>
        <end position="688"/>
    </location>
</feature>
<evidence type="ECO:0000313" key="4">
    <source>
        <dbReference type="RefSeq" id="XP_011211408.4"/>
    </source>
</evidence>
<organism evidence="3 4">
    <name type="scientific">Bactrocera dorsalis</name>
    <name type="common">Oriental fruit fly</name>
    <name type="synonym">Dacus dorsalis</name>
    <dbReference type="NCBI Taxonomy" id="27457"/>
    <lineage>
        <taxon>Eukaryota</taxon>
        <taxon>Metazoa</taxon>
        <taxon>Ecdysozoa</taxon>
        <taxon>Arthropoda</taxon>
        <taxon>Hexapoda</taxon>
        <taxon>Insecta</taxon>
        <taxon>Pterygota</taxon>
        <taxon>Neoptera</taxon>
        <taxon>Endopterygota</taxon>
        <taxon>Diptera</taxon>
        <taxon>Brachycera</taxon>
        <taxon>Muscomorpha</taxon>
        <taxon>Tephritoidea</taxon>
        <taxon>Tephritidae</taxon>
        <taxon>Bactrocera</taxon>
        <taxon>Bactrocera</taxon>
    </lineage>
</organism>